<dbReference type="EMBL" id="JBHSKF010000001">
    <property type="protein sequence ID" value="MFC5285941.1"/>
    <property type="molecule type" value="Genomic_DNA"/>
</dbReference>
<comment type="caution">
    <text evidence="2">The sequence shown here is derived from an EMBL/GenBank/DDBJ whole genome shotgun (WGS) entry which is preliminary data.</text>
</comment>
<sequence>MTPAATPARTRYAEPGSTWWPVLWAPVFCAVGAGVEALSGPVHVVAWIGIAVVLTAMTAGWVKARRRVCAVELTDDVLRQGEQELPVARIAGLHDGDALGARPLGGGPTVPRKTAEIPLDLDDGTVVLAWARHPEPMRAALSSVLRTEDV</sequence>
<feature type="transmembrane region" description="Helical" evidence="1">
    <location>
        <begin position="19"/>
        <end position="38"/>
    </location>
</feature>
<dbReference type="RefSeq" id="WP_378243338.1">
    <property type="nucleotide sequence ID" value="NZ_JBHSKF010000001.1"/>
</dbReference>
<reference evidence="3" key="1">
    <citation type="journal article" date="2019" name="Int. J. Syst. Evol. Microbiol.">
        <title>The Global Catalogue of Microorganisms (GCM) 10K type strain sequencing project: providing services to taxonomists for standard genome sequencing and annotation.</title>
        <authorList>
            <consortium name="The Broad Institute Genomics Platform"/>
            <consortium name="The Broad Institute Genome Sequencing Center for Infectious Disease"/>
            <person name="Wu L."/>
            <person name="Ma J."/>
        </authorList>
    </citation>
    <scope>NUCLEOTIDE SEQUENCE [LARGE SCALE GENOMIC DNA]</scope>
    <source>
        <strain evidence="3">CCUG 59778</strain>
    </source>
</reference>
<dbReference type="Proteomes" id="UP001596157">
    <property type="component" value="Unassembled WGS sequence"/>
</dbReference>
<evidence type="ECO:0000256" key="1">
    <source>
        <dbReference type="SAM" id="Phobius"/>
    </source>
</evidence>
<keyword evidence="1" id="KW-1133">Transmembrane helix</keyword>
<proteinExistence type="predicted"/>
<name>A0ABW0EH10_9PSEU</name>
<gene>
    <name evidence="2" type="ORF">ACFPM7_02665</name>
</gene>
<keyword evidence="1" id="KW-0472">Membrane</keyword>
<protein>
    <recommendedName>
        <fullName evidence="4">DUF3093 family protein</fullName>
    </recommendedName>
</protein>
<evidence type="ECO:0008006" key="4">
    <source>
        <dbReference type="Google" id="ProtNLM"/>
    </source>
</evidence>
<accession>A0ABW0EH10</accession>
<keyword evidence="1" id="KW-0812">Transmembrane</keyword>
<keyword evidence="3" id="KW-1185">Reference proteome</keyword>
<evidence type="ECO:0000313" key="3">
    <source>
        <dbReference type="Proteomes" id="UP001596157"/>
    </source>
</evidence>
<evidence type="ECO:0000313" key="2">
    <source>
        <dbReference type="EMBL" id="MFC5285941.1"/>
    </source>
</evidence>
<organism evidence="2 3">
    <name type="scientific">Actinokineospora guangxiensis</name>
    <dbReference type="NCBI Taxonomy" id="1490288"/>
    <lineage>
        <taxon>Bacteria</taxon>
        <taxon>Bacillati</taxon>
        <taxon>Actinomycetota</taxon>
        <taxon>Actinomycetes</taxon>
        <taxon>Pseudonocardiales</taxon>
        <taxon>Pseudonocardiaceae</taxon>
        <taxon>Actinokineospora</taxon>
    </lineage>
</organism>
<feature type="transmembrane region" description="Helical" evidence="1">
    <location>
        <begin position="44"/>
        <end position="62"/>
    </location>
</feature>